<dbReference type="GO" id="GO:0047580">
    <property type="term" value="F:4-hydroxyproline epimerase activity"/>
    <property type="evidence" value="ECO:0007669"/>
    <property type="project" value="TreeGrafter"/>
</dbReference>
<dbReference type="Gene3D" id="3.10.310.10">
    <property type="entry name" value="Diaminopimelate Epimerase, Chain A, domain 1"/>
    <property type="match status" value="2"/>
</dbReference>
<organism evidence="2 3">
    <name type="scientific">Undibacterium pigrum</name>
    <dbReference type="NCBI Taxonomy" id="401470"/>
    <lineage>
        <taxon>Bacteria</taxon>
        <taxon>Pseudomonadati</taxon>
        <taxon>Pseudomonadota</taxon>
        <taxon>Betaproteobacteria</taxon>
        <taxon>Burkholderiales</taxon>
        <taxon>Oxalobacteraceae</taxon>
        <taxon>Undibacterium</taxon>
    </lineage>
</organism>
<dbReference type="InterPro" id="IPR008794">
    <property type="entry name" value="Pro_racemase_fam"/>
</dbReference>
<evidence type="ECO:0000313" key="2">
    <source>
        <dbReference type="EMBL" id="PXX45354.1"/>
    </source>
</evidence>
<dbReference type="PANTHER" id="PTHR33442:SF1">
    <property type="entry name" value="TRANS-3-HYDROXY-L-PROLINE DEHYDRATASE"/>
    <property type="match status" value="1"/>
</dbReference>
<comment type="similarity">
    <text evidence="1">Belongs to the proline racemase family.</text>
</comment>
<proteinExistence type="inferred from homology"/>
<reference evidence="2 3" key="1">
    <citation type="submission" date="2018-05" db="EMBL/GenBank/DDBJ databases">
        <title>Genomic Encyclopedia of Type Strains, Phase IV (KMG-IV): sequencing the most valuable type-strain genomes for metagenomic binning, comparative biology and taxonomic classification.</title>
        <authorList>
            <person name="Goeker M."/>
        </authorList>
    </citation>
    <scope>NUCLEOTIDE SEQUENCE [LARGE SCALE GENOMIC DNA]</scope>
    <source>
        <strain evidence="2 3">DSM 19792</strain>
    </source>
</reference>
<dbReference type="EMBL" id="QJKB01000002">
    <property type="protein sequence ID" value="PXX45354.1"/>
    <property type="molecule type" value="Genomic_DNA"/>
</dbReference>
<dbReference type="SFLD" id="SFLDS00028">
    <property type="entry name" value="Proline_Racemase"/>
    <property type="match status" value="1"/>
</dbReference>
<dbReference type="PANTHER" id="PTHR33442">
    <property type="entry name" value="TRANS-3-HYDROXY-L-PROLINE DEHYDRATASE"/>
    <property type="match status" value="1"/>
</dbReference>
<evidence type="ECO:0000256" key="1">
    <source>
        <dbReference type="ARBA" id="ARBA00007529"/>
    </source>
</evidence>
<comment type="caution">
    <text evidence="2">The sequence shown here is derived from an EMBL/GenBank/DDBJ whole genome shotgun (WGS) entry which is preliminary data.</text>
</comment>
<protein>
    <submittedName>
        <fullName evidence="2">Proline racemase</fullName>
    </submittedName>
</protein>
<dbReference type="Pfam" id="PF05544">
    <property type="entry name" value="Pro_racemase"/>
    <property type="match status" value="1"/>
</dbReference>
<name>A0A318JE32_9BURK</name>
<dbReference type="RefSeq" id="WP_110255011.1">
    <property type="nucleotide sequence ID" value="NZ_QJKB01000002.1"/>
</dbReference>
<gene>
    <name evidence="2" type="ORF">DFR42_102582</name>
</gene>
<sequence>MPSATSVKSAQSGKNGKSAASARAFSSWTPSSEVLQISSLDCHTGGEPLRIITSGFPVLPGKRILEKRAYCQTHHDHLRTALMFEPRGHADMYGCLIVAAEREDSDFGALFLHNEGYSTMCGHAIIALTRVALEAGVVASNGPMTTIKIDVPAGQITAYAEMDNGKVTRTYFDNVPSFVAAMDVMVDVPKLGTVNVTLAYGGAYYAYVDASSLGLSLAADNHRQIISMGRAIKAAVQAQIAIHHPYDAELGFLYGCIFSAPSTTPGVHSRNVCIFADGELDRSPTGSGVSGQAAILYARGQLRLGESITIESILGSQFKVTAYHPHSYGYHSAIIPRVEGSAHITGRSTFYLDPQDPLIQGFIFR</sequence>
<dbReference type="Proteomes" id="UP000247792">
    <property type="component" value="Unassembled WGS sequence"/>
</dbReference>
<evidence type="ECO:0000313" key="3">
    <source>
        <dbReference type="Proteomes" id="UP000247792"/>
    </source>
</evidence>
<dbReference type="FunFam" id="3.10.310.10:FF:000003">
    <property type="entry name" value="Proline racemase"/>
    <property type="match status" value="1"/>
</dbReference>
<dbReference type="PIRSF" id="PIRSF029792">
    <property type="entry name" value="Pro_racemase"/>
    <property type="match status" value="1"/>
</dbReference>
<accession>A0A318JE32</accession>
<dbReference type="OrthoDB" id="181267at2"/>
<dbReference type="SUPFAM" id="SSF54506">
    <property type="entry name" value="Diaminopimelate epimerase-like"/>
    <property type="match status" value="1"/>
</dbReference>
<keyword evidence="3" id="KW-1185">Reference proteome</keyword>
<dbReference type="AlphaFoldDB" id="A0A318JE32"/>